<evidence type="ECO:0000256" key="1">
    <source>
        <dbReference type="SAM" id="MobiDB-lite"/>
    </source>
</evidence>
<feature type="transmembrane region" description="Helical" evidence="2">
    <location>
        <begin position="67"/>
        <end position="84"/>
    </location>
</feature>
<dbReference type="Proteomes" id="UP000831156">
    <property type="component" value="Chromosome 12"/>
</dbReference>
<evidence type="ECO:0000256" key="2">
    <source>
        <dbReference type="SAM" id="Phobius"/>
    </source>
</evidence>
<gene>
    <name evidence="3" type="ORF">PGABG01_1226100</name>
</gene>
<proteinExistence type="predicted"/>
<accession>A0ABY1UR35</accession>
<name>A0ABY1UR35_9APIC</name>
<feature type="compositionally biased region" description="Low complexity" evidence="1">
    <location>
        <begin position="913"/>
        <end position="924"/>
    </location>
</feature>
<evidence type="ECO:0000313" key="3">
    <source>
        <dbReference type="EMBL" id="SOV16415.1"/>
    </source>
</evidence>
<keyword evidence="4" id="KW-1185">Reference proteome</keyword>
<evidence type="ECO:0000313" key="4">
    <source>
        <dbReference type="Proteomes" id="UP000831156"/>
    </source>
</evidence>
<reference evidence="3" key="1">
    <citation type="submission" date="2016-09" db="EMBL/GenBank/DDBJ databases">
        <authorList>
            <consortium name="Pathogen Informatics"/>
            <person name="Sun Q."/>
            <person name="Inoue M."/>
        </authorList>
    </citation>
    <scope>NUCLEOTIDE SEQUENCE</scope>
</reference>
<sequence>MIDMKNMVARRVINYYKNIKNDISPFCMNMMFYNFDEDFIFTLIKTYMNILKKYESNNKIIYFSEEYYMLFNYIIFSYIPLYAYELDINNLYLFDILLHKFNEKRKKKKNNMNKNVIGNNIYKKYRILNRINKNGHVETGQQHYVHYKNREYMNIKKFKNNMNMCINDNKCESIYSLNKQTSDDILKKNEEQNNKLILQSFKGSLKKYVYIKNNINRTICKTNLFCKYNKNGHLRFNNKKKWSYIYVCEDNIKKRKDIIKNMIKEVDNLYAHVYYWKYLTELNIKCNNINNNNNNNKKKNLEMCYEINKGQDIYLNIYKNIYNLYKYMNKKHKQNLEKMNMKKEQLSITHNNEMENIINEKKIHKKNEEYQKNVNDMVFKHIAEKNALSRHIEHEMNIIQQINMKEYKQNIFYIFSIISKNKQNLSLPPLPVEEERDIQKEVRMYDKEEKNNNIINNIDYNNKSNSNNADCNNNNNIMCEKMNDLYKHKFKDKKENYIYYDNNNNIRMEYNKIKTYYHIEECYNYYRYIIKCFHFIYLYELIKSKIMIYNYLHFHIKKSLYDTMNISIIFSLGEIYNIFEYDKNKNKEYQDNFFRTLRKIQIYNYNDYYKYNMNNEKVPENYFNSFRIYEEKKKKKLKNVLEIQKDEDILKKDVNNNEWANPTRLKKTFFHLLKGGPQINKDNENVNKYISMNNNSSLVNNILSGYNGDDMKEEKGDDYLKCEESFYFDENGHFKYKKKRKGLKELFNHNYSSTYNYINNNSTIYYMNNKMDENIYNSNNNNNNNNNSVVKINKLTIKDKKLNALILFINEDISNYTKENVYKNIFNISLTKTDFIFPTIKEQLHVVNEMYKMENEILFSGDLYKKKIKKNINIDMIEKNETLSYGSIIITRHKNLKIAMQGKNNYKEKKQTDNNINNNNNNKNNKNENRDIKNKDEKNIYLNNDNLDNLNFIPFDNFFSFVNMPEQVMRASHFLINEKMSAKKKKKNIYIDIIFHVIIPKRINRKSFKIILFSLFKILDLCKLYNIYCINSSFPYVHDIVYKNKRPIIYSYIYSFIMTIMKYIKNGQLQHDNNTVRIFHFIFPPLKFYERLTAEQMENKKDEKNIHMNISQDKKNQFKENINKDYDNKESNINYDYTNNIDRKKISNITYFMDKLINDLKEKYMLIESI</sequence>
<dbReference type="EMBL" id="LT969435">
    <property type="protein sequence ID" value="SOV16415.1"/>
    <property type="molecule type" value="Genomic_DNA"/>
</dbReference>
<keyword evidence="2" id="KW-0812">Transmembrane</keyword>
<organism evidence="3 4">
    <name type="scientific">Plasmodium gaboni</name>
    <dbReference type="NCBI Taxonomy" id="647221"/>
    <lineage>
        <taxon>Eukaryota</taxon>
        <taxon>Sar</taxon>
        <taxon>Alveolata</taxon>
        <taxon>Apicomplexa</taxon>
        <taxon>Aconoidasida</taxon>
        <taxon>Haemosporida</taxon>
        <taxon>Plasmodiidae</taxon>
        <taxon>Plasmodium</taxon>
        <taxon>Plasmodium (Laverania)</taxon>
    </lineage>
</organism>
<feature type="region of interest" description="Disordered" evidence="1">
    <location>
        <begin position="907"/>
        <end position="933"/>
    </location>
</feature>
<keyword evidence="2" id="KW-0472">Membrane</keyword>
<keyword evidence="2" id="KW-1133">Transmembrane helix</keyword>
<protein>
    <submittedName>
        <fullName evidence="3">Uncharacterized protein</fullName>
    </submittedName>
</protein>